<dbReference type="SUPFAM" id="SSF55781">
    <property type="entry name" value="GAF domain-like"/>
    <property type="match status" value="1"/>
</dbReference>
<evidence type="ECO:0000313" key="6">
    <source>
        <dbReference type="Proteomes" id="UP000825679"/>
    </source>
</evidence>
<dbReference type="CDD" id="cd01949">
    <property type="entry name" value="GGDEF"/>
    <property type="match status" value="1"/>
</dbReference>
<gene>
    <name evidence="5" type="ORF">K4H28_00950</name>
</gene>
<dbReference type="Pfam" id="PF00989">
    <property type="entry name" value="PAS"/>
    <property type="match status" value="1"/>
</dbReference>
<dbReference type="SUPFAM" id="SSF141868">
    <property type="entry name" value="EAL domain-like"/>
    <property type="match status" value="1"/>
</dbReference>
<dbReference type="NCBIfam" id="TIGR00254">
    <property type="entry name" value="GGDEF"/>
    <property type="match status" value="1"/>
</dbReference>
<dbReference type="PIRSF" id="PIRSF005925">
    <property type="entry name" value="Dos"/>
    <property type="match status" value="1"/>
</dbReference>
<dbReference type="CDD" id="cd00130">
    <property type="entry name" value="PAS"/>
    <property type="match status" value="1"/>
</dbReference>
<evidence type="ECO:0000259" key="3">
    <source>
        <dbReference type="PROSITE" id="PS50883"/>
    </source>
</evidence>
<dbReference type="InterPro" id="IPR029016">
    <property type="entry name" value="GAF-like_dom_sf"/>
</dbReference>
<dbReference type="SMART" id="SM00086">
    <property type="entry name" value="PAC"/>
    <property type="match status" value="2"/>
</dbReference>
<evidence type="ECO:0000259" key="2">
    <source>
        <dbReference type="PROSITE" id="PS50113"/>
    </source>
</evidence>
<dbReference type="InterPro" id="IPR013767">
    <property type="entry name" value="PAS_fold"/>
</dbReference>
<dbReference type="SUPFAM" id="SSF55785">
    <property type="entry name" value="PYP-like sensor domain (PAS domain)"/>
    <property type="match status" value="2"/>
</dbReference>
<dbReference type="Gene3D" id="3.30.450.20">
    <property type="entry name" value="PAS domain"/>
    <property type="match status" value="2"/>
</dbReference>
<feature type="domain" description="PAS" evidence="1">
    <location>
        <begin position="310"/>
        <end position="380"/>
    </location>
</feature>
<reference evidence="5 6" key="1">
    <citation type="submission" date="2021-08" db="EMBL/GenBank/DDBJ databases">
        <title>complete genome sequencing of Deefgea sp. D25.</title>
        <authorList>
            <person name="Bae J.-W."/>
            <person name="Gim D.-H."/>
        </authorList>
    </citation>
    <scope>NUCLEOTIDE SEQUENCE [LARGE SCALE GENOMIC DNA]</scope>
    <source>
        <strain evidence="5 6">D25</strain>
    </source>
</reference>
<dbReference type="InterPro" id="IPR003018">
    <property type="entry name" value="GAF"/>
</dbReference>
<evidence type="ECO:0000259" key="1">
    <source>
        <dbReference type="PROSITE" id="PS50112"/>
    </source>
</evidence>
<dbReference type="PANTHER" id="PTHR44757:SF2">
    <property type="entry name" value="BIOFILM ARCHITECTURE MAINTENANCE PROTEIN MBAA"/>
    <property type="match status" value="1"/>
</dbReference>
<dbReference type="EMBL" id="CP081150">
    <property type="protein sequence ID" value="QZA78042.1"/>
    <property type="molecule type" value="Genomic_DNA"/>
</dbReference>
<dbReference type="SUPFAM" id="SSF55073">
    <property type="entry name" value="Nucleotide cyclase"/>
    <property type="match status" value="1"/>
</dbReference>
<dbReference type="RefSeq" id="WP_221006419.1">
    <property type="nucleotide sequence ID" value="NZ_CP081150.1"/>
</dbReference>
<dbReference type="InterPro" id="IPR000014">
    <property type="entry name" value="PAS"/>
</dbReference>
<dbReference type="Pfam" id="PF08448">
    <property type="entry name" value="PAS_4"/>
    <property type="match status" value="1"/>
</dbReference>
<evidence type="ECO:0000313" key="5">
    <source>
        <dbReference type="EMBL" id="QZA78042.1"/>
    </source>
</evidence>
<dbReference type="InterPro" id="IPR001633">
    <property type="entry name" value="EAL_dom"/>
</dbReference>
<keyword evidence="6" id="KW-1185">Reference proteome</keyword>
<dbReference type="Pfam" id="PF00990">
    <property type="entry name" value="GGDEF"/>
    <property type="match status" value="1"/>
</dbReference>
<dbReference type="Gene3D" id="3.20.20.450">
    <property type="entry name" value="EAL domain"/>
    <property type="match status" value="1"/>
</dbReference>
<feature type="domain" description="GGDEF" evidence="4">
    <location>
        <begin position="469"/>
        <end position="607"/>
    </location>
</feature>
<name>A0ABX8Z621_9NEIS</name>
<feature type="domain" description="EAL" evidence="3">
    <location>
        <begin position="616"/>
        <end position="868"/>
    </location>
</feature>
<dbReference type="InterPro" id="IPR052155">
    <property type="entry name" value="Biofilm_reg_signaling"/>
</dbReference>
<dbReference type="InterPro" id="IPR000160">
    <property type="entry name" value="GGDEF_dom"/>
</dbReference>
<dbReference type="Gene3D" id="3.30.450.40">
    <property type="match status" value="1"/>
</dbReference>
<dbReference type="PANTHER" id="PTHR44757">
    <property type="entry name" value="DIGUANYLATE CYCLASE DGCP"/>
    <property type="match status" value="1"/>
</dbReference>
<feature type="domain" description="PAC" evidence="2">
    <location>
        <begin position="83"/>
        <end position="136"/>
    </location>
</feature>
<accession>A0ABX8Z621</accession>
<dbReference type="CDD" id="cd01948">
    <property type="entry name" value="EAL"/>
    <property type="match status" value="1"/>
</dbReference>
<dbReference type="PROSITE" id="PS50112">
    <property type="entry name" value="PAS"/>
    <property type="match status" value="1"/>
</dbReference>
<dbReference type="SMART" id="SM00091">
    <property type="entry name" value="PAS"/>
    <property type="match status" value="2"/>
</dbReference>
<dbReference type="PROSITE" id="PS50883">
    <property type="entry name" value="EAL"/>
    <property type="match status" value="1"/>
</dbReference>
<dbReference type="SMART" id="SM00065">
    <property type="entry name" value="GAF"/>
    <property type="match status" value="1"/>
</dbReference>
<proteinExistence type="predicted"/>
<dbReference type="InterPro" id="IPR035965">
    <property type="entry name" value="PAS-like_dom_sf"/>
</dbReference>
<protein>
    <submittedName>
        <fullName evidence="5">EAL domain-containing protein</fullName>
    </submittedName>
</protein>
<dbReference type="InterPro" id="IPR012226">
    <property type="entry name" value="Diguanyl_cyclase/Pdiesterase"/>
</dbReference>
<dbReference type="InterPro" id="IPR043128">
    <property type="entry name" value="Rev_trsase/Diguanyl_cyclase"/>
</dbReference>
<dbReference type="Pfam" id="PF13185">
    <property type="entry name" value="GAF_2"/>
    <property type="match status" value="1"/>
</dbReference>
<dbReference type="Proteomes" id="UP000825679">
    <property type="component" value="Chromosome"/>
</dbReference>
<dbReference type="InterPro" id="IPR000700">
    <property type="entry name" value="PAS-assoc_C"/>
</dbReference>
<dbReference type="InterPro" id="IPR035919">
    <property type="entry name" value="EAL_sf"/>
</dbReference>
<dbReference type="InterPro" id="IPR013656">
    <property type="entry name" value="PAS_4"/>
</dbReference>
<dbReference type="SMART" id="SM00052">
    <property type="entry name" value="EAL"/>
    <property type="match status" value="1"/>
</dbReference>
<dbReference type="PROSITE" id="PS50887">
    <property type="entry name" value="GGDEF"/>
    <property type="match status" value="1"/>
</dbReference>
<dbReference type="InterPro" id="IPR001610">
    <property type="entry name" value="PAC"/>
</dbReference>
<dbReference type="NCBIfam" id="TIGR00229">
    <property type="entry name" value="sensory_box"/>
    <property type="match status" value="2"/>
</dbReference>
<dbReference type="InterPro" id="IPR029787">
    <property type="entry name" value="Nucleotide_cyclase"/>
</dbReference>
<dbReference type="Gene3D" id="3.30.70.270">
    <property type="match status" value="1"/>
</dbReference>
<dbReference type="SMART" id="SM00267">
    <property type="entry name" value="GGDEF"/>
    <property type="match status" value="1"/>
</dbReference>
<organism evidence="5 6">
    <name type="scientific">Deefgea tanakiae</name>
    <dbReference type="NCBI Taxonomy" id="2865840"/>
    <lineage>
        <taxon>Bacteria</taxon>
        <taxon>Pseudomonadati</taxon>
        <taxon>Pseudomonadota</taxon>
        <taxon>Betaproteobacteria</taxon>
        <taxon>Neisseriales</taxon>
        <taxon>Chitinibacteraceae</taxon>
        <taxon>Deefgea</taxon>
    </lineage>
</organism>
<dbReference type="Pfam" id="PF00563">
    <property type="entry name" value="EAL"/>
    <property type="match status" value="1"/>
</dbReference>
<dbReference type="PROSITE" id="PS50113">
    <property type="entry name" value="PAC"/>
    <property type="match status" value="1"/>
</dbReference>
<sequence>MPINKLAAEDFDFFRDFLDALPIQCFVKDAEGNALLMNKACEDALGVCFSAVKGEKIKQHFPQDQWLRFLQRDLLVFEAHQTMAYEETYFSAKYGQNRVGYVVKNPLYDEQGRPQFIIGSTIDITEQKQLQQQVDNELEMLKLQVADAPLKAVLEQFTRSFEATFPGTMCSILLLDELGLHLKHGVAPSLPAEYCAAIDGTAIGLGVGSCGTAAYTGQATIVADIATDPLWQDYAGLALSYGLASCWSIPIVSTKGRILGTFANYHAHPCSPQPAELQAIKRAAYLVSLAIEHDRAEKQLAEDQKILQETAQHTQTILDNMADGVITIGVDGLIDSFNASASRIFGFQLEEVLGKNVSMLMPEPHASHHDAYLRHYLDTGEQRVIGLPRELEGRRKNGSLFPMRLSVSKTIRAGQAMFIGLVSDITQEYQRTQEIHRLAFYDSLTGLPNRRLLLDRIKKAMIASARSGHYGAVMFLDLDHFKQLNDTHGHDVGDVLLQQVSARLLSCVRESDSVARLGGDEFVILLETLSLHEAEAANQAKVVATKILETLGQPYCLCGIEHLSTPSIGIVLFMAEHMPMEELLKKADVAMYQAKAAGRNTACFFDPEMQAVAAIQADLEKSLHDALTRESFFLEYQMQLDGAGRIVGVEALLRWQHPTLGKVLPEVFIPMAEETGAIVLLGQWVLKQACQQLSVWAQYPQSATWILAVNVSGLQVAHPNFVDMVTAVLRETGANPVLLRMELTESTLQKDVEEVIDKMNELSALGVSFSLDHFGSGYSSLLYLKRLPLSQLKIDSSFVRGLHLDPSDATIAQAVISLGHGFGLSVIAEGVECVEQRDMLASMGCNTFQGHLFGHPMPAAQLIQYVEG</sequence>
<evidence type="ECO:0000259" key="4">
    <source>
        <dbReference type="PROSITE" id="PS50887"/>
    </source>
</evidence>